<dbReference type="InterPro" id="IPR025676">
    <property type="entry name" value="Clr5_dom"/>
</dbReference>
<feature type="region of interest" description="Disordered" evidence="1">
    <location>
        <begin position="164"/>
        <end position="193"/>
    </location>
</feature>
<comment type="caution">
    <text evidence="3">The sequence shown here is derived from an EMBL/GenBank/DDBJ whole genome shotgun (WGS) entry which is preliminary data.</text>
</comment>
<proteinExistence type="predicted"/>
<evidence type="ECO:0000313" key="4">
    <source>
        <dbReference type="Proteomes" id="UP000053958"/>
    </source>
</evidence>
<feature type="domain" description="Clr5" evidence="2">
    <location>
        <begin position="16"/>
        <end position="67"/>
    </location>
</feature>
<sequence length="807" mass="91780">MATSRNVSYGDVPFQERWERLKPIITQLYVNENKKLAEVVAKMKEEHGFDAVEDQYKYHFKKWKIKKNFSRETKRKLLDKGQERADAGKRTAFSVRNKPVDSKRLLREVKRDSKREIALKPTASGQLAIQQFLLGFQFGPSIFMAWNMPYGVLAPDRILGTNHGSPGQVVSSPSDIMASTPPANARSPISAPSPLSKALAMKRPIDRARLFTEGRFDDLIKSMNKKEAEVMSSWLHQFWYFAFKAAKYWGVGPPTRTAARLGFETWEDWSSRTQGIAEPDDIAHNTASPEYRVEAARKPRELFQPSPLCRWSIHYECKISYEESPEESHKENRPWQPPFQETLVSALESNDFSSIKSSELPVAVPQIVKATAKSPDVLLREALGFAIMGRNVELTEQLWDRFVSEAAEIRDFYPLHLAISFLDGVTSCCNVFSVFVCLPPAEWTLRYLRDIYVNNLGHTVLDSLMISILKSHTSTTPGDVDEELRHQKRFAGEEVDVCGRWDADSECFRALLNTGEGSVPMTWKHKFCHTSSQAICHCIMLIYSSEILFDRFDLPSGIFLKHCSECGLKMQLQPLHTLVVTAFHLANNGCTDEDLFGMLACLLTLLYCEVDPTKKADVSAESLFGRSSKATGCTHERLTPAELADRVPTEYAEVWSERTRTGWEILRLVLWISQSSTSETSDLRDQEYDPEACCDYHEIPKMSPILATLFAAVQTELLTYRRLREGDPWVSENFDLVALSRDLREGDENLPSIGLVQKKLLKPFCSCGMFLDQRHVIASCDDACEHYISNMDDWSRTKFIAFPYEGL</sequence>
<gene>
    <name evidence="3" type="ORF">T310_3441</name>
</gene>
<organism evidence="3 4">
    <name type="scientific">Rasamsonia emersonii (strain ATCC 16479 / CBS 393.64 / IMI 116815)</name>
    <dbReference type="NCBI Taxonomy" id="1408163"/>
    <lineage>
        <taxon>Eukaryota</taxon>
        <taxon>Fungi</taxon>
        <taxon>Dikarya</taxon>
        <taxon>Ascomycota</taxon>
        <taxon>Pezizomycotina</taxon>
        <taxon>Eurotiomycetes</taxon>
        <taxon>Eurotiomycetidae</taxon>
        <taxon>Eurotiales</taxon>
        <taxon>Trichocomaceae</taxon>
        <taxon>Rasamsonia</taxon>
    </lineage>
</organism>
<name>A0A0F4YY12_RASE3</name>
<dbReference type="GeneID" id="25315790"/>
<evidence type="ECO:0000259" key="2">
    <source>
        <dbReference type="Pfam" id="PF14420"/>
    </source>
</evidence>
<dbReference type="PANTHER" id="PTHR38788">
    <property type="entry name" value="CLR5 DOMAIN-CONTAINING PROTEIN"/>
    <property type="match status" value="1"/>
</dbReference>
<dbReference type="STRING" id="1408163.A0A0F4YY12"/>
<evidence type="ECO:0000256" key="1">
    <source>
        <dbReference type="SAM" id="MobiDB-lite"/>
    </source>
</evidence>
<dbReference type="EMBL" id="LASV01000138">
    <property type="protein sequence ID" value="KKA22528.1"/>
    <property type="molecule type" value="Genomic_DNA"/>
</dbReference>
<dbReference type="AlphaFoldDB" id="A0A0F4YY12"/>
<dbReference type="RefSeq" id="XP_013329140.1">
    <property type="nucleotide sequence ID" value="XM_013473686.1"/>
</dbReference>
<accession>A0A0F4YY12</accession>
<reference evidence="3 4" key="1">
    <citation type="submission" date="2015-04" db="EMBL/GenBank/DDBJ databases">
        <authorList>
            <person name="Heijne W.H."/>
            <person name="Fedorova N.D."/>
            <person name="Nierman W.C."/>
            <person name="Vollebregt A.W."/>
            <person name="Zhao Z."/>
            <person name="Wu L."/>
            <person name="Kumar M."/>
            <person name="Stam H."/>
            <person name="van den Berg M.A."/>
            <person name="Pel H.J."/>
        </authorList>
    </citation>
    <scope>NUCLEOTIDE SEQUENCE [LARGE SCALE GENOMIC DNA]</scope>
    <source>
        <strain evidence="3 4">CBS 393.64</strain>
    </source>
</reference>
<protein>
    <recommendedName>
        <fullName evidence="2">Clr5 domain-containing protein</fullName>
    </recommendedName>
</protein>
<dbReference type="Proteomes" id="UP000053958">
    <property type="component" value="Unassembled WGS sequence"/>
</dbReference>
<keyword evidence="4" id="KW-1185">Reference proteome</keyword>
<dbReference type="OrthoDB" id="539213at2759"/>
<evidence type="ECO:0000313" key="3">
    <source>
        <dbReference type="EMBL" id="KKA22528.1"/>
    </source>
</evidence>
<dbReference type="Pfam" id="PF14420">
    <property type="entry name" value="Clr5"/>
    <property type="match status" value="1"/>
</dbReference>
<feature type="compositionally biased region" description="Polar residues" evidence="1">
    <location>
        <begin position="164"/>
        <end position="174"/>
    </location>
</feature>
<dbReference type="PANTHER" id="PTHR38788:SF3">
    <property type="entry name" value="CLR5 DOMAIN-CONTAINING PROTEIN"/>
    <property type="match status" value="1"/>
</dbReference>